<proteinExistence type="inferred from homology"/>
<evidence type="ECO:0000256" key="6">
    <source>
        <dbReference type="RuleBase" id="RU003422"/>
    </source>
</evidence>
<keyword evidence="4 6" id="KW-0067">ATP-binding</keyword>
<dbReference type="GO" id="GO:0000708">
    <property type="term" value="P:meiotic strand invasion"/>
    <property type="evidence" value="ECO:0007669"/>
    <property type="project" value="EnsemblFungi"/>
</dbReference>
<dbReference type="Gene3D" id="1.10.150.20">
    <property type="entry name" value="5' to 3' exonuclease, C-terminal subdomain"/>
    <property type="match status" value="1"/>
</dbReference>
<evidence type="ECO:0000256" key="1">
    <source>
        <dbReference type="ARBA" id="ARBA00004123"/>
    </source>
</evidence>
<dbReference type="GO" id="GO:0003690">
    <property type="term" value="F:double-stranded DNA binding"/>
    <property type="evidence" value="ECO:0007669"/>
    <property type="project" value="EnsemblFungi"/>
</dbReference>
<dbReference type="GO" id="GO:0036298">
    <property type="term" value="P:recombinational interstrand cross-link repair"/>
    <property type="evidence" value="ECO:0007669"/>
    <property type="project" value="EnsemblFungi"/>
</dbReference>
<dbReference type="GO" id="GO:0000775">
    <property type="term" value="C:chromosome, centromeric region"/>
    <property type="evidence" value="ECO:0007669"/>
    <property type="project" value="EnsemblFungi"/>
</dbReference>
<dbReference type="InterPro" id="IPR010995">
    <property type="entry name" value="DNA_repair_Rad51/TF_NusA_a-hlx"/>
</dbReference>
<dbReference type="GO" id="GO:0006289">
    <property type="term" value="P:nucleotide-excision repair"/>
    <property type="evidence" value="ECO:0007669"/>
    <property type="project" value="EnsemblFungi"/>
</dbReference>
<dbReference type="PANTHER" id="PTHR22942:SF39">
    <property type="entry name" value="DNA REPAIR PROTEIN RAD51 HOMOLOG 1"/>
    <property type="match status" value="1"/>
</dbReference>
<dbReference type="AlphaFoldDB" id="A0A1Y1VLK9"/>
<dbReference type="NCBIfam" id="TIGR02239">
    <property type="entry name" value="recomb_RAD51"/>
    <property type="match status" value="1"/>
</dbReference>
<dbReference type="GO" id="GO:0007533">
    <property type="term" value="P:mating type switching"/>
    <property type="evidence" value="ECO:0007669"/>
    <property type="project" value="EnsemblFungi"/>
</dbReference>
<evidence type="ECO:0000259" key="9">
    <source>
        <dbReference type="PROSITE" id="PS50163"/>
    </source>
</evidence>
<keyword evidence="7" id="KW-0238">DNA-binding</keyword>
<organism evidence="10 11">
    <name type="scientific">Piromyces finnis</name>
    <dbReference type="NCBI Taxonomy" id="1754191"/>
    <lineage>
        <taxon>Eukaryota</taxon>
        <taxon>Fungi</taxon>
        <taxon>Fungi incertae sedis</taxon>
        <taxon>Chytridiomycota</taxon>
        <taxon>Chytridiomycota incertae sedis</taxon>
        <taxon>Neocallimastigomycetes</taxon>
        <taxon>Neocallimastigales</taxon>
        <taxon>Neocallimastigaceae</taxon>
        <taxon>Piromyces</taxon>
    </lineage>
</organism>
<dbReference type="InterPro" id="IPR020588">
    <property type="entry name" value="RecA_ATP-bd"/>
</dbReference>
<gene>
    <name evidence="10" type="ORF">BCR36DRAFT_579906</name>
</gene>
<dbReference type="GO" id="GO:0000086">
    <property type="term" value="P:G2/M transition of mitotic cell cycle"/>
    <property type="evidence" value="ECO:0007669"/>
    <property type="project" value="EnsemblFungi"/>
</dbReference>
<comment type="caution">
    <text evidence="10">The sequence shown here is derived from an EMBL/GenBank/DDBJ whole genome shotgun (WGS) entry which is preliminary data.</text>
</comment>
<evidence type="ECO:0000259" key="8">
    <source>
        <dbReference type="PROSITE" id="PS50162"/>
    </source>
</evidence>
<dbReference type="Pfam" id="PF14520">
    <property type="entry name" value="HHH_5"/>
    <property type="match status" value="1"/>
</dbReference>
<dbReference type="NCBIfam" id="NF003301">
    <property type="entry name" value="PRK04301.1"/>
    <property type="match status" value="1"/>
</dbReference>
<comment type="subcellular location">
    <subcellularLocation>
        <location evidence="1 7">Nucleus</location>
    </subcellularLocation>
</comment>
<dbReference type="InterPro" id="IPR003593">
    <property type="entry name" value="AAA+_ATPase"/>
</dbReference>
<evidence type="ECO:0000256" key="4">
    <source>
        <dbReference type="ARBA" id="ARBA00022840"/>
    </source>
</evidence>
<dbReference type="OrthoDB" id="10251254at2759"/>
<dbReference type="GO" id="GO:0000730">
    <property type="term" value="P:DNA recombinase assembly"/>
    <property type="evidence" value="ECO:0007669"/>
    <property type="project" value="EnsemblFungi"/>
</dbReference>
<dbReference type="GO" id="GO:0120290">
    <property type="term" value="P:stalled replication fork localization to nuclear periphery"/>
    <property type="evidence" value="ECO:0007669"/>
    <property type="project" value="EnsemblFungi"/>
</dbReference>
<keyword evidence="7" id="KW-0227">DNA damage</keyword>
<dbReference type="GO" id="GO:0000150">
    <property type="term" value="F:DNA strand exchange activity"/>
    <property type="evidence" value="ECO:0007669"/>
    <property type="project" value="EnsemblFungi"/>
</dbReference>
<dbReference type="GO" id="GO:1905334">
    <property type="term" value="F:Swi5-Sfr1 complex binding"/>
    <property type="evidence" value="ECO:0007669"/>
    <property type="project" value="EnsemblFungi"/>
</dbReference>
<dbReference type="InterPro" id="IPR013632">
    <property type="entry name" value="Rad51_C"/>
</dbReference>
<name>A0A1Y1VLK9_9FUNG</name>
<dbReference type="InterPro" id="IPR016467">
    <property type="entry name" value="DNA_recomb/repair_RecA-like"/>
</dbReference>
<keyword evidence="7" id="KW-0233">DNA recombination</keyword>
<dbReference type="PIRSF" id="PIRSF005856">
    <property type="entry name" value="Rad51"/>
    <property type="match status" value="1"/>
</dbReference>
<dbReference type="GO" id="GO:0051260">
    <property type="term" value="P:protein homooligomerization"/>
    <property type="evidence" value="ECO:0007669"/>
    <property type="project" value="EnsemblFungi"/>
</dbReference>
<evidence type="ECO:0000256" key="2">
    <source>
        <dbReference type="ARBA" id="ARBA00007095"/>
    </source>
</evidence>
<dbReference type="SUPFAM" id="SSF52540">
    <property type="entry name" value="P-loop containing nucleoside triphosphate hydrolases"/>
    <property type="match status" value="1"/>
</dbReference>
<dbReference type="GO" id="GO:0003697">
    <property type="term" value="F:single-stranded DNA binding"/>
    <property type="evidence" value="ECO:0007669"/>
    <property type="project" value="EnsemblFungi"/>
</dbReference>
<dbReference type="SUPFAM" id="SSF47794">
    <property type="entry name" value="Rad51 N-terminal domain-like"/>
    <property type="match status" value="1"/>
</dbReference>
<dbReference type="InterPro" id="IPR020587">
    <property type="entry name" value="RecA_monomer-monomer_interface"/>
</dbReference>
<evidence type="ECO:0000313" key="10">
    <source>
        <dbReference type="EMBL" id="ORX59322.1"/>
    </source>
</evidence>
<keyword evidence="5 7" id="KW-0539">Nucleus</keyword>
<dbReference type="GO" id="GO:0000794">
    <property type="term" value="C:condensed nuclear chromosome"/>
    <property type="evidence" value="ECO:0007669"/>
    <property type="project" value="EnsemblFungi"/>
</dbReference>
<dbReference type="SMART" id="SM00382">
    <property type="entry name" value="AAA"/>
    <property type="match status" value="1"/>
</dbReference>
<reference evidence="10 11" key="2">
    <citation type="submission" date="2016-08" db="EMBL/GenBank/DDBJ databases">
        <title>Pervasive Adenine N6-methylation of Active Genes in Fungi.</title>
        <authorList>
            <consortium name="DOE Joint Genome Institute"/>
            <person name="Mondo S.J."/>
            <person name="Dannebaum R.O."/>
            <person name="Kuo R.C."/>
            <person name="Labutti K."/>
            <person name="Haridas S."/>
            <person name="Kuo A."/>
            <person name="Salamov A."/>
            <person name="Ahrendt S.R."/>
            <person name="Lipzen A."/>
            <person name="Sullivan W."/>
            <person name="Andreopoulos W.B."/>
            <person name="Clum A."/>
            <person name="Lindquist E."/>
            <person name="Daum C."/>
            <person name="Ramamoorthy G.K."/>
            <person name="Gryganskyi A."/>
            <person name="Culley D."/>
            <person name="Magnuson J.K."/>
            <person name="James T.Y."/>
            <person name="O'Malley M.A."/>
            <person name="Stajich J.E."/>
            <person name="Spatafora J.W."/>
            <person name="Visel A."/>
            <person name="Grigoriev I.V."/>
        </authorList>
    </citation>
    <scope>NUCLEOTIDE SEQUENCE [LARGE SCALE GENOMIC DNA]</scope>
    <source>
        <strain evidence="11">finn</strain>
    </source>
</reference>
<evidence type="ECO:0000313" key="11">
    <source>
        <dbReference type="Proteomes" id="UP000193719"/>
    </source>
</evidence>
<dbReference type="InterPro" id="IPR011941">
    <property type="entry name" value="DNA_recomb/repair_Rad51"/>
</dbReference>
<accession>A0A1Y1VLK9</accession>
<dbReference type="PANTHER" id="PTHR22942">
    <property type="entry name" value="RECA/RAD51/RADA DNA STRAND-PAIRING FAMILY MEMBER"/>
    <property type="match status" value="1"/>
</dbReference>
<dbReference type="GO" id="GO:0000709">
    <property type="term" value="P:meiotic joint molecule formation"/>
    <property type="evidence" value="ECO:0007669"/>
    <property type="project" value="EnsemblFungi"/>
</dbReference>
<evidence type="ECO:0000256" key="7">
    <source>
        <dbReference type="RuleBase" id="RU364139"/>
    </source>
</evidence>
<feature type="domain" description="RecA family profile 2" evidence="9">
    <location>
        <begin position="276"/>
        <end position="339"/>
    </location>
</feature>
<dbReference type="FunFam" id="3.40.50.300:FF:000092">
    <property type="entry name" value="DNA repair protein Rad51 homolog"/>
    <property type="match status" value="1"/>
</dbReference>
<dbReference type="Gene3D" id="3.40.50.300">
    <property type="entry name" value="P-loop containing nucleotide triphosphate hydrolases"/>
    <property type="match status" value="1"/>
</dbReference>
<dbReference type="GO" id="GO:1990426">
    <property type="term" value="P:mitotic recombination-dependent replication fork processing"/>
    <property type="evidence" value="ECO:0007669"/>
    <property type="project" value="EnsemblFungi"/>
</dbReference>
<dbReference type="EMBL" id="MCFH01000003">
    <property type="protein sequence ID" value="ORX59322.1"/>
    <property type="molecule type" value="Genomic_DNA"/>
</dbReference>
<comment type="function">
    <text evidence="7">Required both for recombination and for the repair of DNA damage caused by X-rays.</text>
</comment>
<evidence type="ECO:0000256" key="3">
    <source>
        <dbReference type="ARBA" id="ARBA00022741"/>
    </source>
</evidence>
<dbReference type="InterPro" id="IPR027417">
    <property type="entry name" value="P-loop_NTPase"/>
</dbReference>
<evidence type="ECO:0000256" key="5">
    <source>
        <dbReference type="ARBA" id="ARBA00023242"/>
    </source>
</evidence>
<dbReference type="GO" id="GO:0005524">
    <property type="term" value="F:ATP binding"/>
    <property type="evidence" value="ECO:0007669"/>
    <property type="project" value="UniProtKB-KW"/>
</dbReference>
<comment type="similarity">
    <text evidence="2 7">Belongs to the RecA family. RAD51 subfamily.</text>
</comment>
<dbReference type="GO" id="GO:0000722">
    <property type="term" value="P:telomere maintenance via recombination"/>
    <property type="evidence" value="ECO:0007669"/>
    <property type="project" value="EnsemblFungi"/>
</dbReference>
<dbReference type="PROSITE" id="PS50163">
    <property type="entry name" value="RECA_3"/>
    <property type="match status" value="1"/>
</dbReference>
<dbReference type="CDD" id="cd19513">
    <property type="entry name" value="Rad51"/>
    <property type="match status" value="1"/>
</dbReference>
<dbReference type="GO" id="GO:0030491">
    <property type="term" value="P:heteroduplex formation"/>
    <property type="evidence" value="ECO:0007669"/>
    <property type="project" value="EnsemblFungi"/>
</dbReference>
<keyword evidence="7" id="KW-0234">DNA repair</keyword>
<dbReference type="GO" id="GO:1990918">
    <property type="term" value="P:double-strand break repair involved in meiotic recombination"/>
    <property type="evidence" value="ECO:0007669"/>
    <property type="project" value="EnsemblFungi"/>
</dbReference>
<dbReference type="GO" id="GO:0140664">
    <property type="term" value="F:ATP-dependent DNA damage sensor activity"/>
    <property type="evidence" value="ECO:0007669"/>
    <property type="project" value="InterPro"/>
</dbReference>
<dbReference type="GO" id="GO:0000262">
    <property type="term" value="C:mitochondrial chromosome"/>
    <property type="evidence" value="ECO:0007669"/>
    <property type="project" value="EnsemblFungi"/>
</dbReference>
<sequence>MEQEELNEVEIEDEYAEAEAGPIPVSKLEECGISANDIKKLVAEGYHTVESIAYTPKKQLLVIKGISEAKADKILMEATKLVPMGFTTATEFHQRRADMISITTGSKELDTLLGGGLETGSITEIFGEFRTGKTQLCHTLAVTCQLPLDMGGGEGKCLYIDTEGTFRPERLLAVAERYGLNGEEVLDNVAYARAYNSDHQSTLLIQASAMMAEQRYSLLIVDSATALYRTDFSGRGELSARQMHLARFLRTLLRLADVFGVAVVITNQVVAQVDGAAMFAADPKKPIGGNIMAHASTTRLYLRKGRGETRICKIYDSPCLPESEAVFAINADGIGDAKE</sequence>
<dbReference type="GO" id="GO:0070192">
    <property type="term" value="P:chromosome organization involved in meiotic cell cycle"/>
    <property type="evidence" value="ECO:0007669"/>
    <property type="project" value="TreeGrafter"/>
</dbReference>
<keyword evidence="3 6" id="KW-0547">Nucleotide-binding</keyword>
<feature type="domain" description="RecA family profile 1" evidence="8">
    <location>
        <begin position="98"/>
        <end position="269"/>
    </location>
</feature>
<protein>
    <recommendedName>
        <fullName evidence="7">DNA repair protein RAD51 homolog</fullName>
    </recommendedName>
</protein>
<reference evidence="10 11" key="1">
    <citation type="submission" date="2016-08" db="EMBL/GenBank/DDBJ databases">
        <title>Genomes of anaerobic fungi encode conserved fungal cellulosomes for biomass hydrolysis.</title>
        <authorList>
            <consortium name="DOE Joint Genome Institute"/>
            <person name="Haitjema C.H."/>
            <person name="Gilmore S.P."/>
            <person name="Henske J.K."/>
            <person name="Solomon K.V."/>
            <person name="De Groot R."/>
            <person name="Kuo A."/>
            <person name="Mondo S.J."/>
            <person name="Salamov A.A."/>
            <person name="Labutti K."/>
            <person name="Zhao Z."/>
            <person name="Chiniquy J."/>
            <person name="Barry K."/>
            <person name="Brewer H.M."/>
            <person name="Purvine S.O."/>
            <person name="Wright A.T."/>
            <person name="Boxma B."/>
            <person name="Van Alen T."/>
            <person name="Hackstein J.H."/>
            <person name="Baker S.E."/>
            <person name="Grigoriev I.V."/>
            <person name="O'Malley M.A."/>
        </authorList>
    </citation>
    <scope>NUCLEOTIDE SEQUENCE [LARGE SCALE GENOMIC DNA]</scope>
    <source>
        <strain evidence="11">finn</strain>
    </source>
</reference>
<dbReference type="GO" id="GO:0035861">
    <property type="term" value="C:site of double-strand break"/>
    <property type="evidence" value="ECO:0007669"/>
    <property type="project" value="EnsemblFungi"/>
</dbReference>
<dbReference type="PROSITE" id="PS50162">
    <property type="entry name" value="RECA_2"/>
    <property type="match status" value="1"/>
</dbReference>
<dbReference type="Pfam" id="PF08423">
    <property type="entry name" value="Rad51"/>
    <property type="match status" value="1"/>
</dbReference>
<dbReference type="STRING" id="1754191.A0A1Y1VLK9"/>
<dbReference type="Proteomes" id="UP000193719">
    <property type="component" value="Unassembled WGS sequence"/>
</dbReference>
<dbReference type="FunFam" id="1.10.150.20:FF:000008">
    <property type="entry name" value="DNA repair protein RAD51 homolog"/>
    <property type="match status" value="1"/>
</dbReference>
<dbReference type="GO" id="GO:0042802">
    <property type="term" value="F:identical protein binding"/>
    <property type="evidence" value="ECO:0007669"/>
    <property type="project" value="EnsemblFungi"/>
</dbReference>
<keyword evidence="11" id="KW-1185">Reference proteome</keyword>
<dbReference type="GO" id="GO:0043504">
    <property type="term" value="P:mitochondrial DNA repair"/>
    <property type="evidence" value="ECO:0007669"/>
    <property type="project" value="EnsemblFungi"/>
</dbReference>